<feature type="region of interest" description="Disordered" evidence="5">
    <location>
        <begin position="1"/>
        <end position="25"/>
    </location>
</feature>
<evidence type="ECO:0000256" key="4">
    <source>
        <dbReference type="ARBA" id="ARBA00023172"/>
    </source>
</evidence>
<dbReference type="GO" id="GO:0006310">
    <property type="term" value="P:DNA recombination"/>
    <property type="evidence" value="ECO:0007669"/>
    <property type="project" value="UniProtKB-KW"/>
</dbReference>
<protein>
    <submittedName>
        <fullName evidence="7">Putative integrase/recombinase protein</fullName>
    </submittedName>
</protein>
<keyword evidence="3" id="KW-0238">DNA-binding</keyword>
<evidence type="ECO:0000313" key="8">
    <source>
        <dbReference type="Proteomes" id="UP000005808"/>
    </source>
</evidence>
<evidence type="ECO:0000256" key="2">
    <source>
        <dbReference type="ARBA" id="ARBA00022908"/>
    </source>
</evidence>
<dbReference type="InterPro" id="IPR050090">
    <property type="entry name" value="Tyrosine_recombinase_XerCD"/>
</dbReference>
<dbReference type="PANTHER" id="PTHR30349">
    <property type="entry name" value="PHAGE INTEGRASE-RELATED"/>
    <property type="match status" value="1"/>
</dbReference>
<dbReference type="InterPro" id="IPR011010">
    <property type="entry name" value="DNA_brk_join_enz"/>
</dbReference>
<evidence type="ECO:0000313" key="7">
    <source>
        <dbReference type="EMBL" id="EHP40346.1"/>
    </source>
</evidence>
<dbReference type="GO" id="GO:0003677">
    <property type="term" value="F:DNA binding"/>
    <property type="evidence" value="ECO:0007669"/>
    <property type="project" value="UniProtKB-KW"/>
</dbReference>
<organism evidence="7 8">
    <name type="scientific">Cupriavidus basilensis OR16</name>
    <dbReference type="NCBI Taxonomy" id="1127483"/>
    <lineage>
        <taxon>Bacteria</taxon>
        <taxon>Pseudomonadati</taxon>
        <taxon>Pseudomonadota</taxon>
        <taxon>Betaproteobacteria</taxon>
        <taxon>Burkholderiales</taxon>
        <taxon>Burkholderiaceae</taxon>
        <taxon>Cupriavidus</taxon>
    </lineage>
</organism>
<comment type="subcellular location">
    <subcellularLocation>
        <location evidence="1">Cytoplasm</location>
    </subcellularLocation>
</comment>
<dbReference type="InterPro" id="IPR002104">
    <property type="entry name" value="Integrase_catalytic"/>
</dbReference>
<accession>H1SAW9</accession>
<dbReference type="InterPro" id="IPR010998">
    <property type="entry name" value="Integrase_recombinase_N"/>
</dbReference>
<dbReference type="OrthoDB" id="8610787at2"/>
<proteinExistence type="predicted"/>
<gene>
    <name evidence="7" type="ORF">OR16_26413</name>
</gene>
<sequence>MADPAAPARPDTPSDKRRRRRSVTRRQLHRGHFGFLRAVIQGLNARPMWERYLAEEGEVEAERDAALATAEPDAAMEAAARAFAGHPKVRRVTAWLRSELAAAASRAERYGMARLVRVDFRRIGRAGEGLPSLEDFAAGEGLDGFTQAEQLAAYRARFGRALDREAKRAALMRRQLEAVDWLEAMYAQPVLVDDGCRAWLADTLADRLEAAGVATIGQLVDRINSLGAGWTRALAGIGAGKAHAIEAFLQAHADTLARRIGQHVAVPRRQRYAHELARVVPRGTGLVPLDKLVVPAELDGRAGAYRRPQAQCLLAAHNDYEAVLAWLRAKPGLPPEQVAKMRAQRRDLGSVLGPLDWLQTLSPTQRAYRKEAERFLLWAILVRGKPLSSMANEDCVAYREFLAAPPADWCAPRSRERWSPVWRPFEGPLSPRAQGYALGVLNNLYRFLVDQNYLMGNPWHGIHVPREARPALDVGRSLTEDQWAFVLAQLNALPPTSAHQRLQVALPLLHATGLRLSEVVAATTAHLEWVSLPRPGTRARIEGWWLEVLGKGNKLRRVPVPPVVIARLGAYLVARGYPADPGANRVPGGVALLGHATDLGERAPWAGARATNPVDAAAGIGTVTLAKQIKGFFAACAGTLRLADPHGAARLEAASTHWLRHTHITHALAAGAPLEVVQQNAGHASLDTTTRYVTTEAARRMEAMQAVWNAGKEE</sequence>
<keyword evidence="4" id="KW-0233">DNA recombination</keyword>
<dbReference type="InterPro" id="IPR022169">
    <property type="entry name" value="DUF3701"/>
</dbReference>
<dbReference type="PATRIC" id="fig|1127483.3.peg.5275"/>
<reference evidence="7 8" key="1">
    <citation type="journal article" date="2012" name="J. Bacteriol.">
        <title>De Novo Genome Project of Cupriavidus basilensis OR16.</title>
        <authorList>
            <person name="Cserhati M."/>
            <person name="Kriszt B."/>
            <person name="Szoboszlay S."/>
            <person name="Toth A."/>
            <person name="Szabo I."/>
            <person name="Tancsics A."/>
            <person name="Nagy I."/>
            <person name="Horvath B."/>
            <person name="Nagy I."/>
            <person name="Kukolya J."/>
        </authorList>
    </citation>
    <scope>NUCLEOTIDE SEQUENCE [LARGE SCALE GENOMIC DNA]</scope>
    <source>
        <strain evidence="7 8">OR16</strain>
    </source>
</reference>
<dbReference type="AlphaFoldDB" id="H1SAW9"/>
<dbReference type="GO" id="GO:0005737">
    <property type="term" value="C:cytoplasm"/>
    <property type="evidence" value="ECO:0007669"/>
    <property type="project" value="UniProtKB-SubCell"/>
</dbReference>
<dbReference type="Gene3D" id="1.10.150.130">
    <property type="match status" value="1"/>
</dbReference>
<dbReference type="GO" id="GO:0015074">
    <property type="term" value="P:DNA integration"/>
    <property type="evidence" value="ECO:0007669"/>
    <property type="project" value="UniProtKB-KW"/>
</dbReference>
<dbReference type="EMBL" id="AHJE01000067">
    <property type="protein sequence ID" value="EHP40346.1"/>
    <property type="molecule type" value="Genomic_DNA"/>
</dbReference>
<dbReference type="PROSITE" id="PS51898">
    <property type="entry name" value="TYR_RECOMBINASE"/>
    <property type="match status" value="1"/>
</dbReference>
<dbReference type="CDD" id="cd00397">
    <property type="entry name" value="DNA_BRE_C"/>
    <property type="match status" value="1"/>
</dbReference>
<comment type="caution">
    <text evidence="7">The sequence shown here is derived from an EMBL/GenBank/DDBJ whole genome shotgun (WGS) entry which is preliminary data.</text>
</comment>
<feature type="compositionally biased region" description="Basic residues" evidence="5">
    <location>
        <begin position="16"/>
        <end position="25"/>
    </location>
</feature>
<feature type="compositionally biased region" description="Low complexity" evidence="5">
    <location>
        <begin position="1"/>
        <end position="11"/>
    </location>
</feature>
<evidence type="ECO:0000256" key="1">
    <source>
        <dbReference type="ARBA" id="ARBA00004496"/>
    </source>
</evidence>
<evidence type="ECO:0000256" key="5">
    <source>
        <dbReference type="SAM" id="MobiDB-lite"/>
    </source>
</evidence>
<keyword evidence="2" id="KW-0229">DNA integration</keyword>
<evidence type="ECO:0000256" key="3">
    <source>
        <dbReference type="ARBA" id="ARBA00023125"/>
    </source>
</evidence>
<evidence type="ECO:0000259" key="6">
    <source>
        <dbReference type="PROSITE" id="PS51898"/>
    </source>
</evidence>
<dbReference type="Pfam" id="PF12482">
    <property type="entry name" value="DUF3701"/>
    <property type="match status" value="1"/>
</dbReference>
<dbReference type="Gene3D" id="1.10.443.10">
    <property type="entry name" value="Intergrase catalytic core"/>
    <property type="match status" value="1"/>
</dbReference>
<dbReference type="PANTHER" id="PTHR30349:SF77">
    <property type="entry name" value="TYROSINE RECOMBINASE XERC"/>
    <property type="match status" value="1"/>
</dbReference>
<dbReference type="SUPFAM" id="SSF56349">
    <property type="entry name" value="DNA breaking-rejoining enzymes"/>
    <property type="match status" value="1"/>
</dbReference>
<feature type="domain" description="Tyr recombinase" evidence="6">
    <location>
        <begin position="473"/>
        <end position="709"/>
    </location>
</feature>
<dbReference type="InterPro" id="IPR013762">
    <property type="entry name" value="Integrase-like_cat_sf"/>
</dbReference>
<dbReference type="Pfam" id="PF00589">
    <property type="entry name" value="Phage_integrase"/>
    <property type="match status" value="1"/>
</dbReference>
<dbReference type="Proteomes" id="UP000005808">
    <property type="component" value="Unassembled WGS sequence"/>
</dbReference>
<name>H1SAW9_9BURK</name>